<dbReference type="InterPro" id="IPR013767">
    <property type="entry name" value="PAS_fold"/>
</dbReference>
<reference evidence="7" key="1">
    <citation type="submission" date="2021-10" db="EMBL/GenBank/DDBJ databases">
        <title>Marinomonas pontica sp. nov., isolated from the Black Sea.</title>
        <authorList>
            <person name="Zhao L.-H."/>
            <person name="Xue J.-H."/>
        </authorList>
    </citation>
    <scope>NUCLEOTIDE SEQUENCE</scope>
    <source>
        <strain evidence="7">E8</strain>
    </source>
</reference>
<dbReference type="AlphaFoldDB" id="A0A9X1IPL0"/>
<dbReference type="EMBL" id="JAJATW010000023">
    <property type="protein sequence ID" value="MCB5162827.1"/>
    <property type="molecule type" value="Genomic_DNA"/>
</dbReference>
<dbReference type="CDD" id="cd00130">
    <property type="entry name" value="PAS"/>
    <property type="match status" value="2"/>
</dbReference>
<dbReference type="PANTHER" id="PTHR43304">
    <property type="entry name" value="PHYTOCHROME-LIKE PROTEIN CPH1"/>
    <property type="match status" value="1"/>
</dbReference>
<dbReference type="InterPro" id="IPR013655">
    <property type="entry name" value="PAS_fold_3"/>
</dbReference>
<evidence type="ECO:0000256" key="4">
    <source>
        <dbReference type="ARBA" id="ARBA00022679"/>
    </source>
</evidence>
<evidence type="ECO:0000256" key="5">
    <source>
        <dbReference type="ARBA" id="ARBA00022777"/>
    </source>
</evidence>
<dbReference type="Gene3D" id="3.30.450.20">
    <property type="entry name" value="PAS domain"/>
    <property type="match status" value="2"/>
</dbReference>
<sequence>MLTSLWNKLLRQISKLLVVNQTPNVHAPYRQVLDQLSDAVVILDHSLCVMYANRRWQRLSSHSKNTSSDYFIHYLHPDDHQKWQRAVRLTHQHGEYIELLIRLLIPGMDIKWGEVRIQEIHSHNTSFITVTIRDVTQRIQEENISNAKHRNLTCLVERMPAILYRGRNNHSWSMEYISEGCEDLIGYQPNQLINQPQLSFGDLIHPEDAEIVWQNVQSSLREYRRFELHYRLKNRKGHYLNVIEKGQGIYSTTGEILSIEGVIVQTL</sequence>
<evidence type="ECO:0000256" key="1">
    <source>
        <dbReference type="ARBA" id="ARBA00000085"/>
    </source>
</evidence>
<dbReference type="SUPFAM" id="SSF55785">
    <property type="entry name" value="PYP-like sensor domain (PAS domain)"/>
    <property type="match status" value="2"/>
</dbReference>
<keyword evidence="4" id="KW-0808">Transferase</keyword>
<evidence type="ECO:0000256" key="2">
    <source>
        <dbReference type="ARBA" id="ARBA00012438"/>
    </source>
</evidence>
<dbReference type="EC" id="2.7.13.3" evidence="2"/>
<gene>
    <name evidence="7" type="ORF">LG368_13075</name>
</gene>
<organism evidence="7 8">
    <name type="scientific">Marinomonas algarum</name>
    <dbReference type="NCBI Taxonomy" id="2883105"/>
    <lineage>
        <taxon>Bacteria</taxon>
        <taxon>Pseudomonadati</taxon>
        <taxon>Pseudomonadota</taxon>
        <taxon>Gammaproteobacteria</taxon>
        <taxon>Oceanospirillales</taxon>
        <taxon>Oceanospirillaceae</taxon>
        <taxon>Marinomonas</taxon>
    </lineage>
</organism>
<evidence type="ECO:0000313" key="7">
    <source>
        <dbReference type="EMBL" id="MCB5162827.1"/>
    </source>
</evidence>
<dbReference type="InterPro" id="IPR052162">
    <property type="entry name" value="Sensor_kinase/Photoreceptor"/>
</dbReference>
<name>A0A9X1IPL0_9GAMM</name>
<keyword evidence="8" id="KW-1185">Reference proteome</keyword>
<dbReference type="Pfam" id="PF00989">
    <property type="entry name" value="PAS"/>
    <property type="match status" value="1"/>
</dbReference>
<keyword evidence="5" id="KW-0418">Kinase</keyword>
<protein>
    <recommendedName>
        <fullName evidence="2">histidine kinase</fullName>
        <ecNumber evidence="2">2.7.13.3</ecNumber>
    </recommendedName>
</protein>
<dbReference type="NCBIfam" id="TIGR00229">
    <property type="entry name" value="sensory_box"/>
    <property type="match status" value="1"/>
</dbReference>
<feature type="domain" description="PAS" evidence="6">
    <location>
        <begin position="148"/>
        <end position="223"/>
    </location>
</feature>
<feature type="domain" description="PAS" evidence="6">
    <location>
        <begin position="25"/>
        <end position="94"/>
    </location>
</feature>
<keyword evidence="3" id="KW-0597">Phosphoprotein</keyword>
<proteinExistence type="predicted"/>
<dbReference type="SMART" id="SM00091">
    <property type="entry name" value="PAS"/>
    <property type="match status" value="2"/>
</dbReference>
<dbReference type="GO" id="GO:0004673">
    <property type="term" value="F:protein histidine kinase activity"/>
    <property type="evidence" value="ECO:0007669"/>
    <property type="project" value="UniProtKB-EC"/>
</dbReference>
<dbReference type="Pfam" id="PF08447">
    <property type="entry name" value="PAS_3"/>
    <property type="match status" value="1"/>
</dbReference>
<evidence type="ECO:0000259" key="6">
    <source>
        <dbReference type="PROSITE" id="PS50112"/>
    </source>
</evidence>
<evidence type="ECO:0000313" key="8">
    <source>
        <dbReference type="Proteomes" id="UP001139095"/>
    </source>
</evidence>
<dbReference type="InterPro" id="IPR035965">
    <property type="entry name" value="PAS-like_dom_sf"/>
</dbReference>
<accession>A0A9X1IPL0</accession>
<dbReference type="GO" id="GO:0006355">
    <property type="term" value="P:regulation of DNA-templated transcription"/>
    <property type="evidence" value="ECO:0007669"/>
    <property type="project" value="InterPro"/>
</dbReference>
<dbReference type="PROSITE" id="PS50112">
    <property type="entry name" value="PAS"/>
    <property type="match status" value="2"/>
</dbReference>
<dbReference type="InterPro" id="IPR000014">
    <property type="entry name" value="PAS"/>
</dbReference>
<comment type="caution">
    <text evidence="7">The sequence shown here is derived from an EMBL/GenBank/DDBJ whole genome shotgun (WGS) entry which is preliminary data.</text>
</comment>
<dbReference type="RefSeq" id="WP_226755174.1">
    <property type="nucleotide sequence ID" value="NZ_JAJATW010000023.1"/>
</dbReference>
<evidence type="ECO:0000256" key="3">
    <source>
        <dbReference type="ARBA" id="ARBA00022553"/>
    </source>
</evidence>
<comment type="catalytic activity">
    <reaction evidence="1">
        <text>ATP + protein L-histidine = ADP + protein N-phospho-L-histidine.</text>
        <dbReference type="EC" id="2.7.13.3"/>
    </reaction>
</comment>
<dbReference type="Proteomes" id="UP001139095">
    <property type="component" value="Unassembled WGS sequence"/>
</dbReference>
<dbReference type="PANTHER" id="PTHR43304:SF1">
    <property type="entry name" value="PAC DOMAIN-CONTAINING PROTEIN"/>
    <property type="match status" value="1"/>
</dbReference>